<evidence type="ECO:0000256" key="1">
    <source>
        <dbReference type="SAM" id="MobiDB-lite"/>
    </source>
</evidence>
<keyword evidence="4" id="KW-1185">Reference proteome</keyword>
<reference evidence="3" key="2">
    <citation type="submission" date="2023-07" db="EMBL/GenBank/DDBJ databases">
        <title>Genomic analysis of Rhodococcus opacus VOC-14 with glycol ethers degradation activity.</title>
        <authorList>
            <person name="Narkevich D.A."/>
            <person name="Hlushen A.M."/>
            <person name="Akhremchuk A.E."/>
            <person name="Sikolenko M.A."/>
            <person name="Valentovich L.N."/>
        </authorList>
    </citation>
    <scope>NUCLEOTIDE SEQUENCE</scope>
    <source>
        <strain evidence="3">VOC-14</strain>
        <plasmid evidence="3">pRho-VOC14-L</plasmid>
    </source>
</reference>
<evidence type="ECO:0008006" key="6">
    <source>
        <dbReference type="Google" id="ProtNLM"/>
    </source>
</evidence>
<dbReference type="Proteomes" id="UP001066327">
    <property type="component" value="Unassembled WGS sequence"/>
</dbReference>
<feature type="region of interest" description="Disordered" evidence="1">
    <location>
        <begin position="1"/>
        <end position="24"/>
    </location>
</feature>
<evidence type="ECO:0000313" key="5">
    <source>
        <dbReference type="Proteomes" id="UP001231166"/>
    </source>
</evidence>
<protein>
    <recommendedName>
        <fullName evidence="6">DUF3263 domain-containing protein</fullName>
    </recommendedName>
</protein>
<feature type="compositionally biased region" description="Low complexity" evidence="1">
    <location>
        <begin position="12"/>
        <end position="24"/>
    </location>
</feature>
<evidence type="ECO:0000313" key="3">
    <source>
        <dbReference type="EMBL" id="WLF52221.1"/>
    </source>
</evidence>
<reference evidence="2" key="1">
    <citation type="submission" date="2022-12" db="EMBL/GenBank/DDBJ databases">
        <authorList>
            <person name="Krivoruchko A.V."/>
            <person name="Elkin A."/>
        </authorList>
    </citation>
    <scope>NUCLEOTIDE SEQUENCE</scope>
    <source>
        <strain evidence="2">IEGM 249</strain>
    </source>
</reference>
<dbReference type="EMBL" id="JAPWIS010000052">
    <property type="protein sequence ID" value="MCZ4590514.1"/>
    <property type="molecule type" value="Genomic_DNA"/>
</dbReference>
<organism evidence="3 5">
    <name type="scientific">Rhodococcus opacus</name>
    <name type="common">Nocardia opaca</name>
    <dbReference type="NCBI Taxonomy" id="37919"/>
    <lineage>
        <taxon>Bacteria</taxon>
        <taxon>Bacillati</taxon>
        <taxon>Actinomycetota</taxon>
        <taxon>Actinomycetes</taxon>
        <taxon>Mycobacteriales</taxon>
        <taxon>Nocardiaceae</taxon>
        <taxon>Rhodococcus</taxon>
    </lineage>
</organism>
<dbReference type="RefSeq" id="WP_269593100.1">
    <property type="nucleotide sequence ID" value="NZ_CP130956.1"/>
</dbReference>
<dbReference type="AlphaFoldDB" id="A0AAX3YSF9"/>
<name>A0AAX3YSF9_RHOOP</name>
<proteinExistence type="predicted"/>
<gene>
    <name evidence="2" type="ORF">O4328_44055</name>
    <name evidence="3" type="ORF">Q5707_43230</name>
</gene>
<evidence type="ECO:0000313" key="2">
    <source>
        <dbReference type="EMBL" id="MCZ4590514.1"/>
    </source>
</evidence>
<dbReference type="Proteomes" id="UP001231166">
    <property type="component" value="Plasmid pRho-VOC14-L"/>
</dbReference>
<geneLocation type="plasmid" evidence="3 5">
    <name>pRho-VOC14-L</name>
</geneLocation>
<accession>A0AAX3YSF9</accession>
<sequence length="122" mass="13669">MNTTSPVRRMDSASARAARTAGREASVFAQVQHYRRERRQRLRTTANGARHQYSHDQLAEIVSLAAAWGPYGGPSSEEVYVRFGLSLAQFFDRLRDAVTIAPCDTTTLDSIHAWYPFARPIG</sequence>
<dbReference type="EMBL" id="CP130956">
    <property type="protein sequence ID" value="WLF52221.1"/>
    <property type="molecule type" value="Genomic_DNA"/>
</dbReference>
<evidence type="ECO:0000313" key="4">
    <source>
        <dbReference type="Proteomes" id="UP001066327"/>
    </source>
</evidence>
<keyword evidence="3" id="KW-0614">Plasmid</keyword>